<accession>A0A4V1BM92</accession>
<dbReference type="EMBL" id="CP038436">
    <property type="protein sequence ID" value="QBX55562.1"/>
    <property type="molecule type" value="Genomic_DNA"/>
</dbReference>
<evidence type="ECO:0000256" key="4">
    <source>
        <dbReference type="ARBA" id="ARBA00022525"/>
    </source>
</evidence>
<reference evidence="9 10" key="1">
    <citation type="submission" date="2019-03" db="EMBL/GenBank/DDBJ databases">
        <title>Three New Species of Nocardioides, Nocardioides euryhalodurans sp. nov., Nocardioides seonyuensis sp. nov. and Nocardioides eburneoflavus sp. nov. Iolated from Soil.</title>
        <authorList>
            <person name="Roh S.G."/>
            <person name="Lee C."/>
            <person name="Kim M.-K."/>
            <person name="Kim S.B."/>
        </authorList>
    </citation>
    <scope>NUCLEOTIDE SEQUENCE [LARGE SCALE GENOMIC DNA]</scope>
    <source>
        <strain evidence="9 10">MMS17-SY207-3</strain>
    </source>
</reference>
<proteinExistence type="inferred from homology"/>
<dbReference type="InterPro" id="IPR008969">
    <property type="entry name" value="CarboxyPept-like_regulatory"/>
</dbReference>
<dbReference type="Pfam" id="PF13620">
    <property type="entry name" value="CarboxypepD_reg"/>
    <property type="match status" value="1"/>
</dbReference>
<dbReference type="GO" id="GO:0004556">
    <property type="term" value="F:alpha-amylase activity"/>
    <property type="evidence" value="ECO:0007669"/>
    <property type="project" value="UniProtKB-EC"/>
</dbReference>
<dbReference type="Gene3D" id="2.60.40.1120">
    <property type="entry name" value="Carboxypeptidase-like, regulatory domain"/>
    <property type="match status" value="2"/>
</dbReference>
<evidence type="ECO:0000256" key="7">
    <source>
        <dbReference type="SAM" id="MobiDB-lite"/>
    </source>
</evidence>
<evidence type="ECO:0000256" key="3">
    <source>
        <dbReference type="ARBA" id="ARBA00012595"/>
    </source>
</evidence>
<comment type="similarity">
    <text evidence="2">Belongs to the serine-aspartate repeat-containing protein (SDr) family.</text>
</comment>
<sequence length="895" mass="94521">MDSLRRRLVMGLVLVLAMVGISVAPSSAAPTPRAAALAATGSISGIVTGDGVEMTSTHVDLYVLDGTQWQRTRMSGTGYTSGRYVIGNLEPGTYRIEVPNPDEPFVRTFLPSADLLANGEDIVLGEGQAITDADVSLLPGGTIEGTVTDEHGAPLAGVVVRATDTQQETRYFEAETDDEGRYRIGQLTTGDYVVRYNPYAIGMQGEYHPDAPTLFTAIPVHVVSGQASTGTDAVLSDLTRLSGTITDAETGEPVSRARIDLYELQGEYWQPVFESAYTDNRGRYEFEGTWGTYRLLVAGGPYGTHGLVYHPDATSVEGGESVVVAAGSEVVVDVGIPRYERTSIARGSVTAGGDGLAGVDVLAEMLYEGRWAPMYTTTTDADGRYVVFAAVPGTYRLRFRDPTGNRPDRWWDGQASAADATPLVIETGGSTVTDIDMEFSTPPATGRIAGTVTGPTGAAAPDIDVTVYEWDELIQTWTSVATARTDTAGSYAVTGLPLGVYRVGFKDDMEWFVTEFHRDSRTVADATDVEVLDAAGETVDAEVAPVPGDILGTVSRLGSTSVEGLRVVAYAQRDGAWTDVATTRPQPDGSYVFDNLPAGVTYRLGFHDESGTHVDQYWSDQPSLASAQNIFLRPNLQSSGHDAALRPADRPDYQAQTSPTVEGVARVGETLAADPGTWAPAGGVHAYRWLAGGRAIPGASDPELTLTPELVGERISVEVTTSGDAADPGVAMSAATDPVEAAPVVTPTETATAEPTPSTSPTVTPTASPTATPTAAPTTSQTASPAPAPAPTVAPAPSLGSLLSELADDLAVKGSPRVGRTVKVTHLVAHVRTGVGYRFRWYLGGKKLRKATRSSLRLTRAMQGRRLTVKVTMVAGDSREVVRIPVGKVRGAPLR</sequence>
<dbReference type="RefSeq" id="WP_135267553.1">
    <property type="nucleotide sequence ID" value="NZ_CP038436.1"/>
</dbReference>
<dbReference type="GO" id="GO:0030246">
    <property type="term" value="F:carbohydrate binding"/>
    <property type="evidence" value="ECO:0007669"/>
    <property type="project" value="InterPro"/>
</dbReference>
<dbReference type="KEGG" id="nsn:EXE58_08915"/>
<name>A0A4V1BM92_9ACTN</name>
<keyword evidence="5 8" id="KW-0732">Signal</keyword>
<evidence type="ECO:0000313" key="10">
    <source>
        <dbReference type="Proteomes" id="UP000294853"/>
    </source>
</evidence>
<dbReference type="Gene3D" id="2.60.40.10">
    <property type="entry name" value="Immunoglobulins"/>
    <property type="match status" value="3"/>
</dbReference>
<keyword evidence="4" id="KW-0964">Secreted</keyword>
<feature type="signal peptide" evidence="8">
    <location>
        <begin position="1"/>
        <end position="28"/>
    </location>
</feature>
<dbReference type="EC" id="3.2.1.1" evidence="3"/>
<gene>
    <name evidence="9" type="ORF">EXE58_08915</name>
</gene>
<dbReference type="SUPFAM" id="SSF117074">
    <property type="entry name" value="Hypothetical protein PA1324"/>
    <property type="match status" value="2"/>
</dbReference>
<evidence type="ECO:0000256" key="2">
    <source>
        <dbReference type="ARBA" id="ARBA00007257"/>
    </source>
</evidence>
<evidence type="ECO:0000256" key="6">
    <source>
        <dbReference type="ARBA" id="ARBA00030238"/>
    </source>
</evidence>
<keyword evidence="10" id="KW-1185">Reference proteome</keyword>
<dbReference type="PANTHER" id="PTHR36108">
    <property type="entry name" value="COLOSSIN-B-RELATED"/>
    <property type="match status" value="1"/>
</dbReference>
<evidence type="ECO:0000313" key="9">
    <source>
        <dbReference type="EMBL" id="QBX55562.1"/>
    </source>
</evidence>
<dbReference type="Proteomes" id="UP000294853">
    <property type="component" value="Chromosome"/>
</dbReference>
<dbReference type="AlphaFoldDB" id="A0A4V1BM92"/>
<dbReference type="GO" id="GO:0005975">
    <property type="term" value="P:carbohydrate metabolic process"/>
    <property type="evidence" value="ECO:0007669"/>
    <property type="project" value="UniProtKB-ARBA"/>
</dbReference>
<dbReference type="InterPro" id="IPR013783">
    <property type="entry name" value="Ig-like_fold"/>
</dbReference>
<evidence type="ECO:0000256" key="1">
    <source>
        <dbReference type="ARBA" id="ARBA00000548"/>
    </source>
</evidence>
<dbReference type="InterPro" id="IPR013784">
    <property type="entry name" value="Carb-bd-like_fold"/>
</dbReference>
<evidence type="ECO:0000256" key="5">
    <source>
        <dbReference type="ARBA" id="ARBA00022729"/>
    </source>
</evidence>
<dbReference type="PANTHER" id="PTHR36108:SF13">
    <property type="entry name" value="COLOSSIN-B-RELATED"/>
    <property type="match status" value="1"/>
</dbReference>
<organism evidence="9 10">
    <name type="scientific">Nocardioides seonyuensis</name>
    <dbReference type="NCBI Taxonomy" id="2518371"/>
    <lineage>
        <taxon>Bacteria</taxon>
        <taxon>Bacillati</taxon>
        <taxon>Actinomycetota</taxon>
        <taxon>Actinomycetes</taxon>
        <taxon>Propionibacteriales</taxon>
        <taxon>Nocardioidaceae</taxon>
        <taxon>Nocardioides</taxon>
    </lineage>
</organism>
<dbReference type="SUPFAM" id="SSF49464">
    <property type="entry name" value="Carboxypeptidase regulatory domain-like"/>
    <property type="match status" value="1"/>
</dbReference>
<comment type="catalytic activity">
    <reaction evidence="1">
        <text>Endohydrolysis of (1-&gt;4)-alpha-D-glucosidic linkages in polysaccharides containing three or more (1-&gt;4)-alpha-linked D-glucose units.</text>
        <dbReference type="EC" id="3.2.1.1"/>
    </reaction>
</comment>
<evidence type="ECO:0000256" key="8">
    <source>
        <dbReference type="SAM" id="SignalP"/>
    </source>
</evidence>
<protein>
    <recommendedName>
        <fullName evidence="3">alpha-amylase</fullName>
        <ecNumber evidence="3">3.2.1.1</ecNumber>
    </recommendedName>
    <alternativeName>
        <fullName evidence="6">1,4-alpha-D-glucan glucanohydrolase</fullName>
    </alternativeName>
</protein>
<dbReference type="Gene3D" id="2.60.40.2700">
    <property type="match status" value="2"/>
</dbReference>
<dbReference type="SUPFAM" id="SSF49452">
    <property type="entry name" value="Starch-binding domain-like"/>
    <property type="match status" value="3"/>
</dbReference>
<feature type="region of interest" description="Disordered" evidence="7">
    <location>
        <begin position="746"/>
        <end position="796"/>
    </location>
</feature>
<feature type="compositionally biased region" description="Low complexity" evidence="7">
    <location>
        <begin position="746"/>
        <end position="785"/>
    </location>
</feature>
<feature type="chain" id="PRO_5020869779" description="alpha-amylase" evidence="8">
    <location>
        <begin position="29"/>
        <end position="895"/>
    </location>
</feature>
<dbReference type="OrthoDB" id="5113267at2"/>